<keyword evidence="1 2" id="KW-0808">Transferase</keyword>
<dbReference type="Proteomes" id="UP000598297">
    <property type="component" value="Unassembled WGS sequence"/>
</dbReference>
<dbReference type="InterPro" id="IPR003673">
    <property type="entry name" value="CoA-Trfase_fam_III"/>
</dbReference>
<reference evidence="2" key="1">
    <citation type="submission" date="2020-01" db="EMBL/GenBank/DDBJ databases">
        <title>Whole-genome analyses of novel actinobacteria.</title>
        <authorList>
            <person name="Sahin N."/>
        </authorList>
    </citation>
    <scope>NUCLEOTIDE SEQUENCE</scope>
    <source>
        <strain evidence="2">YC537</strain>
    </source>
</reference>
<dbReference type="EMBL" id="JAAAHS010000003">
    <property type="protein sequence ID" value="NBE50036.1"/>
    <property type="molecule type" value="Genomic_DNA"/>
</dbReference>
<dbReference type="InterPro" id="IPR050483">
    <property type="entry name" value="CoA-transferase_III_domain"/>
</dbReference>
<dbReference type="RefSeq" id="WP_161692916.1">
    <property type="nucleotide sequence ID" value="NZ_JAAAHS010000003.1"/>
</dbReference>
<keyword evidence="3" id="KW-1185">Reference proteome</keyword>
<evidence type="ECO:0000256" key="1">
    <source>
        <dbReference type="ARBA" id="ARBA00022679"/>
    </source>
</evidence>
<dbReference type="Gene3D" id="3.30.1540.10">
    <property type="entry name" value="formyl-coa transferase, domain 3"/>
    <property type="match status" value="1"/>
</dbReference>
<dbReference type="InterPro" id="IPR023606">
    <property type="entry name" value="CoA-Trfase_III_dom_1_sf"/>
</dbReference>
<dbReference type="Gene3D" id="3.40.50.10540">
    <property type="entry name" value="Crotonobetainyl-coa:carnitine coa-transferase, domain 1"/>
    <property type="match status" value="1"/>
</dbReference>
<protein>
    <submittedName>
        <fullName evidence="2">CoA transferase</fullName>
    </submittedName>
</protein>
<dbReference type="OrthoDB" id="9797653at2"/>
<comment type="caution">
    <text evidence="2">The sequence shown here is derived from an EMBL/GenBank/DDBJ whole genome shotgun (WGS) entry which is preliminary data.</text>
</comment>
<evidence type="ECO:0000313" key="2">
    <source>
        <dbReference type="EMBL" id="NBE50036.1"/>
    </source>
</evidence>
<proteinExistence type="predicted"/>
<evidence type="ECO:0000313" key="3">
    <source>
        <dbReference type="Proteomes" id="UP000598297"/>
    </source>
</evidence>
<dbReference type="PANTHER" id="PTHR48207">
    <property type="entry name" value="SUCCINATE--HYDROXYMETHYLGLUTARATE COA-TRANSFERASE"/>
    <property type="match status" value="1"/>
</dbReference>
<dbReference type="AlphaFoldDB" id="A0A964UJ96"/>
<dbReference type="SUPFAM" id="SSF89796">
    <property type="entry name" value="CoA-transferase family III (CaiB/BaiF)"/>
    <property type="match status" value="1"/>
</dbReference>
<gene>
    <name evidence="2" type="ORF">GUY60_01035</name>
</gene>
<organism evidence="2 3">
    <name type="scientific">Streptomyces boluensis</name>
    <dbReference type="NCBI Taxonomy" id="1775135"/>
    <lineage>
        <taxon>Bacteria</taxon>
        <taxon>Bacillati</taxon>
        <taxon>Actinomycetota</taxon>
        <taxon>Actinomycetes</taxon>
        <taxon>Kitasatosporales</taxon>
        <taxon>Streptomycetaceae</taxon>
        <taxon>Streptomyces</taxon>
    </lineage>
</organism>
<sequence length="405" mass="43205">MTTTDAPLSGVTVLDLSHVYAGPYATLMLAQAGARIVKIEPPAGEHLRRRGAVPGPRYAFAMLNSGKESLALDLKSAEGIALFKRLVIAADVLVENFTPGVMDRLGIGWDTLKEINPRLVYAQSSGYGTTGPYATYPAMDLTVQAMAGVVSATGYPGSDPVKSGAAVCDFSAGINLYGAITTALFRRERTGRGGRVEVSMMESVFPMLMSSLSSHYSTGEEVERVGNQHPGLSVAPYSVFATKDGHVAITCEGDHHWRALAVLMGRPELGEHEHYAGVKARVARREEVDELVAEWTGTLTKEEAFERLRAAKVPSAPVRTVAEVASDPHLAARGYLYPQDHPELGPITAMGSPITFEDSDAPARSASPLHADAEDLLRDLLAVGVEEYEQLAAAGAFGTQPDTAR</sequence>
<accession>A0A964UJ96</accession>
<dbReference type="InterPro" id="IPR044855">
    <property type="entry name" value="CoA-Trfase_III_dom3_sf"/>
</dbReference>
<dbReference type="GO" id="GO:0008410">
    <property type="term" value="F:CoA-transferase activity"/>
    <property type="evidence" value="ECO:0007669"/>
    <property type="project" value="TreeGrafter"/>
</dbReference>
<dbReference type="PANTHER" id="PTHR48207:SF3">
    <property type="entry name" value="SUCCINATE--HYDROXYMETHYLGLUTARATE COA-TRANSFERASE"/>
    <property type="match status" value="1"/>
</dbReference>
<dbReference type="Pfam" id="PF02515">
    <property type="entry name" value="CoA_transf_3"/>
    <property type="match status" value="1"/>
</dbReference>
<name>A0A964UJ96_9ACTN</name>